<keyword evidence="1" id="KW-0267">Excision nuclease</keyword>
<keyword evidence="1" id="KW-0460">Magnesium</keyword>
<keyword evidence="1" id="KW-0269">Exonuclease</keyword>
<dbReference type="GO" id="GO:0006310">
    <property type="term" value="P:DNA recombination"/>
    <property type="evidence" value="ECO:0007669"/>
    <property type="project" value="TreeGrafter"/>
</dbReference>
<keyword evidence="1" id="KW-0540">Nuclease</keyword>
<name>A0A9J6GZ06_HAELO</name>
<dbReference type="GO" id="GO:0017108">
    <property type="term" value="F:5'-flap endonuclease activity"/>
    <property type="evidence" value="ECO:0007669"/>
    <property type="project" value="TreeGrafter"/>
</dbReference>
<keyword evidence="1" id="KW-0227">DNA damage</keyword>
<dbReference type="PRINTS" id="PR00853">
    <property type="entry name" value="XPGRADSUPER"/>
</dbReference>
<keyword evidence="1" id="KW-0378">Hydrolase</keyword>
<comment type="function">
    <text evidence="1">5'-&gt;3' double-stranded DNA exonuclease which may also possess a cryptic 3'-&gt;5' double-stranded DNA exonuclease activity. Functions in DNA mismatch repair.</text>
</comment>
<reference evidence="3 4" key="1">
    <citation type="journal article" date="2020" name="Cell">
        <title>Large-Scale Comparative Analyses of Tick Genomes Elucidate Their Genetic Diversity and Vector Capacities.</title>
        <authorList>
            <consortium name="Tick Genome and Microbiome Consortium (TIGMIC)"/>
            <person name="Jia N."/>
            <person name="Wang J."/>
            <person name="Shi W."/>
            <person name="Du L."/>
            <person name="Sun Y."/>
            <person name="Zhan W."/>
            <person name="Jiang J.F."/>
            <person name="Wang Q."/>
            <person name="Zhang B."/>
            <person name="Ji P."/>
            <person name="Bell-Sakyi L."/>
            <person name="Cui X.M."/>
            <person name="Yuan T.T."/>
            <person name="Jiang B.G."/>
            <person name="Yang W.F."/>
            <person name="Lam T.T."/>
            <person name="Chang Q.C."/>
            <person name="Ding S.J."/>
            <person name="Wang X.J."/>
            <person name="Zhu J.G."/>
            <person name="Ruan X.D."/>
            <person name="Zhao L."/>
            <person name="Wei J.T."/>
            <person name="Ye R.Z."/>
            <person name="Que T.C."/>
            <person name="Du C.H."/>
            <person name="Zhou Y.H."/>
            <person name="Cheng J.X."/>
            <person name="Dai P.F."/>
            <person name="Guo W.B."/>
            <person name="Han X.H."/>
            <person name="Huang E.J."/>
            <person name="Li L.F."/>
            <person name="Wei W."/>
            <person name="Gao Y.C."/>
            <person name="Liu J.Z."/>
            <person name="Shao H.Z."/>
            <person name="Wang X."/>
            <person name="Wang C.C."/>
            <person name="Yang T.C."/>
            <person name="Huo Q.B."/>
            <person name="Li W."/>
            <person name="Chen H.Y."/>
            <person name="Chen S.E."/>
            <person name="Zhou L.G."/>
            <person name="Ni X.B."/>
            <person name="Tian J.H."/>
            <person name="Sheng Y."/>
            <person name="Liu T."/>
            <person name="Pan Y.S."/>
            <person name="Xia L.Y."/>
            <person name="Li J."/>
            <person name="Zhao F."/>
            <person name="Cao W.C."/>
        </authorList>
    </citation>
    <scope>NUCLEOTIDE SEQUENCE [LARGE SCALE GENOMIC DNA]</scope>
    <source>
        <strain evidence="3">HaeL-2018</strain>
    </source>
</reference>
<feature type="domain" description="XPG-I" evidence="2">
    <location>
        <begin position="10"/>
        <end position="78"/>
    </location>
</feature>
<accession>A0A9J6GZ06</accession>
<dbReference type="GO" id="GO:0003677">
    <property type="term" value="F:DNA binding"/>
    <property type="evidence" value="ECO:0007669"/>
    <property type="project" value="UniProtKB-UniRule"/>
</dbReference>
<keyword evidence="1" id="KW-0228">DNA excision</keyword>
<dbReference type="AlphaFoldDB" id="A0A9J6GZ06"/>
<organism evidence="3 4">
    <name type="scientific">Haemaphysalis longicornis</name>
    <name type="common">Bush tick</name>
    <dbReference type="NCBI Taxonomy" id="44386"/>
    <lineage>
        <taxon>Eukaryota</taxon>
        <taxon>Metazoa</taxon>
        <taxon>Ecdysozoa</taxon>
        <taxon>Arthropoda</taxon>
        <taxon>Chelicerata</taxon>
        <taxon>Arachnida</taxon>
        <taxon>Acari</taxon>
        <taxon>Parasitiformes</taxon>
        <taxon>Ixodida</taxon>
        <taxon>Ixodoidea</taxon>
        <taxon>Ixodidae</taxon>
        <taxon>Haemaphysalinae</taxon>
        <taxon>Haemaphysalis</taxon>
    </lineage>
</organism>
<dbReference type="VEuPathDB" id="VectorBase:HLOH_064826"/>
<dbReference type="SUPFAM" id="SSF88723">
    <property type="entry name" value="PIN domain-like"/>
    <property type="match status" value="1"/>
</dbReference>
<comment type="subcellular location">
    <subcellularLocation>
        <location evidence="1">Nucleus</location>
    </subcellularLocation>
</comment>
<gene>
    <name evidence="3" type="ORF">HPB48_008800</name>
</gene>
<dbReference type="SMART" id="SM00484">
    <property type="entry name" value="XPGI"/>
    <property type="match status" value="1"/>
</dbReference>
<evidence type="ECO:0000313" key="3">
    <source>
        <dbReference type="EMBL" id="KAH9380451.1"/>
    </source>
</evidence>
<keyword evidence="1" id="KW-0234">DNA repair</keyword>
<dbReference type="InterPro" id="IPR006086">
    <property type="entry name" value="XPG-I_dom"/>
</dbReference>
<evidence type="ECO:0000259" key="2">
    <source>
        <dbReference type="SMART" id="SM00484"/>
    </source>
</evidence>
<dbReference type="Proteomes" id="UP000821853">
    <property type="component" value="Chromosome 8"/>
</dbReference>
<dbReference type="GO" id="GO:0046872">
    <property type="term" value="F:metal ion binding"/>
    <property type="evidence" value="ECO:0007669"/>
    <property type="project" value="UniProtKB-UniRule"/>
</dbReference>
<keyword evidence="4" id="KW-1185">Reference proteome</keyword>
<dbReference type="InterPro" id="IPR006084">
    <property type="entry name" value="XPG/Rad2"/>
</dbReference>
<proteinExistence type="inferred from homology"/>
<comment type="cofactor">
    <cofactor evidence="1">
        <name>Mg(2+)</name>
        <dbReference type="ChEBI" id="CHEBI:18420"/>
    </cofactor>
    <text evidence="1">Binds 2 magnesium ions per subunit. They probably participate in the reaction catalyzed by the enzyme. May bind an additional third magnesium ion after substrate binding.</text>
</comment>
<sequence length="138" mass="15873">MAHDVIEECRRRDIDYIVAPYEADAQLAYLAQTKMADVIVTEDSDLIPFGCEKVLFKMDRAGFGQLYERSKLGDCFGAAADRFNTLPKLPSYLKMPSLSVSSQYIEDFLKAENTFRYQLVFCPERKELVPLNPYDPWV</sequence>
<dbReference type="OrthoDB" id="26491at2759"/>
<dbReference type="PANTHER" id="PTHR11081:SF8">
    <property type="entry name" value="EXONUCLEASE 1"/>
    <property type="match status" value="1"/>
</dbReference>
<keyword evidence="1" id="KW-0479">Metal-binding</keyword>
<dbReference type="PANTHER" id="PTHR11081">
    <property type="entry name" value="FLAP ENDONUCLEASE FAMILY MEMBER"/>
    <property type="match status" value="1"/>
</dbReference>
<dbReference type="EMBL" id="JABSTR010000010">
    <property type="protein sequence ID" value="KAH9380451.1"/>
    <property type="molecule type" value="Genomic_DNA"/>
</dbReference>
<keyword evidence="1" id="KW-0539">Nucleus</keyword>
<evidence type="ECO:0000256" key="1">
    <source>
        <dbReference type="RuleBase" id="RU910737"/>
    </source>
</evidence>
<evidence type="ECO:0000313" key="4">
    <source>
        <dbReference type="Proteomes" id="UP000821853"/>
    </source>
</evidence>
<dbReference type="OMA" id="FCPERKE"/>
<dbReference type="InterPro" id="IPR029060">
    <property type="entry name" value="PIN-like_dom_sf"/>
</dbReference>
<dbReference type="Gene3D" id="3.40.50.1010">
    <property type="entry name" value="5'-nuclease"/>
    <property type="match status" value="1"/>
</dbReference>
<comment type="similarity">
    <text evidence="1">Belongs to the XPG/RAD2 endonuclease family. EXO1 subfamily.</text>
</comment>
<dbReference type="GO" id="GO:0035312">
    <property type="term" value="F:5'-3' DNA exonuclease activity"/>
    <property type="evidence" value="ECO:0007669"/>
    <property type="project" value="UniProtKB-UniRule"/>
</dbReference>
<protein>
    <recommendedName>
        <fullName evidence="1">Exonuclease 1</fullName>
        <ecNumber evidence="1">3.1.-.-</ecNumber>
    </recommendedName>
</protein>
<dbReference type="GO" id="GO:0005634">
    <property type="term" value="C:nucleus"/>
    <property type="evidence" value="ECO:0007669"/>
    <property type="project" value="UniProtKB-SubCell"/>
</dbReference>
<keyword evidence="1" id="KW-0238">DNA-binding</keyword>
<comment type="caution">
    <text evidence="3">The sequence shown here is derived from an EMBL/GenBank/DDBJ whole genome shotgun (WGS) entry which is preliminary data.</text>
</comment>
<dbReference type="Pfam" id="PF00867">
    <property type="entry name" value="XPG_I"/>
    <property type="match status" value="1"/>
</dbReference>
<dbReference type="EC" id="3.1.-.-" evidence="1"/>
<dbReference type="GO" id="GO:0006298">
    <property type="term" value="P:mismatch repair"/>
    <property type="evidence" value="ECO:0007669"/>
    <property type="project" value="TreeGrafter"/>
</dbReference>